<dbReference type="Gene3D" id="2.60.40.10">
    <property type="entry name" value="Immunoglobulins"/>
    <property type="match status" value="1"/>
</dbReference>
<protein>
    <submittedName>
        <fullName evidence="2">DUF1573 domain-containing protein</fullName>
    </submittedName>
</protein>
<organism evidence="2 3">
    <name type="scientific">Haloferula rosea</name>
    <dbReference type="NCBI Taxonomy" id="490093"/>
    <lineage>
        <taxon>Bacteria</taxon>
        <taxon>Pseudomonadati</taxon>
        <taxon>Verrucomicrobiota</taxon>
        <taxon>Verrucomicrobiia</taxon>
        <taxon>Verrucomicrobiales</taxon>
        <taxon>Verrucomicrobiaceae</taxon>
        <taxon>Haloferula</taxon>
    </lineage>
</organism>
<evidence type="ECO:0000313" key="3">
    <source>
        <dbReference type="Proteomes" id="UP000658278"/>
    </source>
</evidence>
<comment type="caution">
    <text evidence="2">The sequence shown here is derived from an EMBL/GenBank/DDBJ whole genome shotgun (WGS) entry which is preliminary data.</text>
</comment>
<dbReference type="InterPro" id="IPR011467">
    <property type="entry name" value="DUF1573"/>
</dbReference>
<dbReference type="RefSeq" id="WP_200280910.1">
    <property type="nucleotide sequence ID" value="NZ_JAENII010000011.1"/>
</dbReference>
<sequence>MKAITILIFGCLVSLAGAAGLKFDEVLKSLEVEPTETIVTADFDFTNDTDKPVRIAKYHAACSCMNLKVKGGKLVYAPGESGVIRAIFDMGNFSGQVDKILQVWLDDDPEATPSVMLTVRVNIPVLVQIEPKTLRWEIGAPAEPQTVKITMNYEQPIKVLSAEVNTEAFTSTLKTIEEGKSYELEILPASTEKAALGIVQIKTDCPISRHATQRTFAMVRQPVADELPEQSPIPR</sequence>
<proteinExistence type="predicted"/>
<keyword evidence="3" id="KW-1185">Reference proteome</keyword>
<dbReference type="InterPro" id="IPR013783">
    <property type="entry name" value="Ig-like_fold"/>
</dbReference>
<gene>
    <name evidence="2" type="ORF">JIN81_13965</name>
</gene>
<evidence type="ECO:0000256" key="1">
    <source>
        <dbReference type="SAM" id="SignalP"/>
    </source>
</evidence>
<feature type="signal peptide" evidence="1">
    <location>
        <begin position="1"/>
        <end position="18"/>
    </location>
</feature>
<dbReference type="PANTHER" id="PTHR37833">
    <property type="entry name" value="LIPOPROTEIN-RELATED"/>
    <property type="match status" value="1"/>
</dbReference>
<dbReference type="Pfam" id="PF07610">
    <property type="entry name" value="DUF1573"/>
    <property type="match status" value="1"/>
</dbReference>
<accession>A0A934RAH8</accession>
<feature type="chain" id="PRO_5037897771" evidence="1">
    <location>
        <begin position="19"/>
        <end position="235"/>
    </location>
</feature>
<dbReference type="AlphaFoldDB" id="A0A934RAH8"/>
<dbReference type="PANTHER" id="PTHR37833:SF1">
    <property type="entry name" value="SIGNAL PEPTIDE PROTEIN"/>
    <property type="match status" value="1"/>
</dbReference>
<evidence type="ECO:0000313" key="2">
    <source>
        <dbReference type="EMBL" id="MBK1828134.1"/>
    </source>
</evidence>
<dbReference type="Proteomes" id="UP000658278">
    <property type="component" value="Unassembled WGS sequence"/>
</dbReference>
<name>A0A934RAH8_9BACT</name>
<dbReference type="EMBL" id="JAENII010000011">
    <property type="protein sequence ID" value="MBK1828134.1"/>
    <property type="molecule type" value="Genomic_DNA"/>
</dbReference>
<keyword evidence="1" id="KW-0732">Signal</keyword>
<reference evidence="2" key="1">
    <citation type="submission" date="2021-01" db="EMBL/GenBank/DDBJ databases">
        <title>Modified the classification status of verrucomicrobia.</title>
        <authorList>
            <person name="Feng X."/>
        </authorList>
    </citation>
    <scope>NUCLEOTIDE SEQUENCE</scope>
    <source>
        <strain evidence="2">KCTC 22201</strain>
    </source>
</reference>